<reference evidence="1 2" key="1">
    <citation type="journal article" date="2018" name="Sci. Rep.">
        <title>Comparative genomics provides insights into the lifestyle and reveals functional heterogeneity of dark septate endophytic fungi.</title>
        <authorList>
            <person name="Knapp D.G."/>
            <person name="Nemeth J.B."/>
            <person name="Barry K."/>
            <person name="Hainaut M."/>
            <person name="Henrissat B."/>
            <person name="Johnson J."/>
            <person name="Kuo A."/>
            <person name="Lim J.H.P."/>
            <person name="Lipzen A."/>
            <person name="Nolan M."/>
            <person name="Ohm R.A."/>
            <person name="Tamas L."/>
            <person name="Grigoriev I.V."/>
            <person name="Spatafora J.W."/>
            <person name="Nagy L.G."/>
            <person name="Kovacs G.M."/>
        </authorList>
    </citation>
    <scope>NUCLEOTIDE SEQUENCE [LARGE SCALE GENOMIC DNA]</scope>
    <source>
        <strain evidence="1 2">DSE2036</strain>
    </source>
</reference>
<gene>
    <name evidence="1" type="ORF">DM02DRAFT_17411</name>
</gene>
<sequence>MNPTTATYPLPTQSRIQYKSCLLAFLLVPLSAWHGRFAGWLSGRVVAATLRVAGALQFEWTTCSLATESSLPSAPERRQPEAYNYVNCANFVTRHPPPKTATARLTTRPRLGHESSSTRFCTLRGSIRGNRSSSICIFFRTSLSGWRFGRSVSTSLHAPSLLPRRASFEATNPGFQRRTNQTRHDHHPSSLAATTHTVCLSYYVLT</sequence>
<dbReference type="Proteomes" id="UP000244855">
    <property type="component" value="Unassembled WGS sequence"/>
</dbReference>
<organism evidence="1 2">
    <name type="scientific">Periconia macrospinosa</name>
    <dbReference type="NCBI Taxonomy" id="97972"/>
    <lineage>
        <taxon>Eukaryota</taxon>
        <taxon>Fungi</taxon>
        <taxon>Dikarya</taxon>
        <taxon>Ascomycota</taxon>
        <taxon>Pezizomycotina</taxon>
        <taxon>Dothideomycetes</taxon>
        <taxon>Pleosporomycetidae</taxon>
        <taxon>Pleosporales</taxon>
        <taxon>Massarineae</taxon>
        <taxon>Periconiaceae</taxon>
        <taxon>Periconia</taxon>
    </lineage>
</organism>
<dbReference type="AlphaFoldDB" id="A0A2V1E768"/>
<evidence type="ECO:0000313" key="1">
    <source>
        <dbReference type="EMBL" id="PVI06413.1"/>
    </source>
</evidence>
<proteinExistence type="predicted"/>
<evidence type="ECO:0000313" key="2">
    <source>
        <dbReference type="Proteomes" id="UP000244855"/>
    </source>
</evidence>
<accession>A0A2V1E768</accession>
<protein>
    <submittedName>
        <fullName evidence="1">Uncharacterized protein</fullName>
    </submittedName>
</protein>
<keyword evidence="2" id="KW-1185">Reference proteome</keyword>
<dbReference type="EMBL" id="KZ805309">
    <property type="protein sequence ID" value="PVI06413.1"/>
    <property type="molecule type" value="Genomic_DNA"/>
</dbReference>
<name>A0A2V1E768_9PLEO</name>